<dbReference type="GO" id="GO:0007035">
    <property type="term" value="P:vacuolar acidification"/>
    <property type="evidence" value="ECO:0007669"/>
    <property type="project" value="TreeGrafter"/>
</dbReference>
<dbReference type="GO" id="GO:0043291">
    <property type="term" value="C:RAVE complex"/>
    <property type="evidence" value="ECO:0007669"/>
    <property type="project" value="TreeGrafter"/>
</dbReference>
<dbReference type="SMART" id="SM00320">
    <property type="entry name" value="WD40"/>
    <property type="match status" value="12"/>
</dbReference>
<feature type="region of interest" description="Disordered" evidence="2">
    <location>
        <begin position="1923"/>
        <end position="1942"/>
    </location>
</feature>
<dbReference type="InterPro" id="IPR022033">
    <property type="entry name" value="Rav1p_C"/>
</dbReference>
<protein>
    <submittedName>
        <fullName evidence="4">RAVE (Regulator of V-ATPase assembly) complex subunit RAV1 DMX, WD repeat superfamily</fullName>
    </submittedName>
</protein>
<dbReference type="Gene3D" id="2.130.10.10">
    <property type="entry name" value="YVTN repeat-like/Quinoprotein amine dehydrogenase"/>
    <property type="match status" value="3"/>
</dbReference>
<dbReference type="PROSITE" id="PS50082">
    <property type="entry name" value="WD_REPEATS_2"/>
    <property type="match status" value="1"/>
</dbReference>
<dbReference type="InterPro" id="IPR001680">
    <property type="entry name" value="WD40_rpt"/>
</dbReference>
<dbReference type="Proteomes" id="UP000594638">
    <property type="component" value="Unassembled WGS sequence"/>
</dbReference>
<dbReference type="PANTHER" id="PTHR13950:SF9">
    <property type="entry name" value="RABCONNECTIN-3A"/>
    <property type="match status" value="1"/>
</dbReference>
<accession>A0A8S0U4V5</accession>
<evidence type="ECO:0000313" key="4">
    <source>
        <dbReference type="EMBL" id="CAA3013021.1"/>
    </source>
</evidence>
<dbReference type="OrthoDB" id="342131at2759"/>
<dbReference type="InterPro" id="IPR052208">
    <property type="entry name" value="DmX-like/RAVE_component"/>
</dbReference>
<organism evidence="4 5">
    <name type="scientific">Olea europaea subsp. europaea</name>
    <dbReference type="NCBI Taxonomy" id="158383"/>
    <lineage>
        <taxon>Eukaryota</taxon>
        <taxon>Viridiplantae</taxon>
        <taxon>Streptophyta</taxon>
        <taxon>Embryophyta</taxon>
        <taxon>Tracheophyta</taxon>
        <taxon>Spermatophyta</taxon>
        <taxon>Magnoliopsida</taxon>
        <taxon>eudicotyledons</taxon>
        <taxon>Gunneridae</taxon>
        <taxon>Pentapetalae</taxon>
        <taxon>asterids</taxon>
        <taxon>lamiids</taxon>
        <taxon>Lamiales</taxon>
        <taxon>Oleaceae</taxon>
        <taxon>Oleeae</taxon>
        <taxon>Olea</taxon>
    </lineage>
</organism>
<feature type="domain" description="RAVE complex protein Rav1 C-terminal" evidence="3">
    <location>
        <begin position="791"/>
        <end position="1402"/>
    </location>
</feature>
<evidence type="ECO:0000256" key="1">
    <source>
        <dbReference type="PROSITE-ProRule" id="PRU00221"/>
    </source>
</evidence>
<dbReference type="Pfam" id="PF12234">
    <property type="entry name" value="Rav1p_C"/>
    <property type="match status" value="1"/>
</dbReference>
<dbReference type="PANTHER" id="PTHR13950">
    <property type="entry name" value="RABCONNECTIN-RELATED"/>
    <property type="match status" value="1"/>
</dbReference>
<dbReference type="SUPFAM" id="SSF50998">
    <property type="entry name" value="Quinoprotein alcohol dehydrogenase-like"/>
    <property type="match status" value="1"/>
</dbReference>
<comment type="caution">
    <text evidence="4">The sequence shown here is derived from an EMBL/GenBank/DDBJ whole genome shotgun (WGS) entry which is preliminary data.</text>
</comment>
<reference evidence="4 5" key="1">
    <citation type="submission" date="2019-12" db="EMBL/GenBank/DDBJ databases">
        <authorList>
            <person name="Alioto T."/>
            <person name="Alioto T."/>
            <person name="Gomez Garrido J."/>
        </authorList>
    </citation>
    <scope>NUCLEOTIDE SEQUENCE [LARGE SCALE GENOMIC DNA]</scope>
</reference>
<dbReference type="InterPro" id="IPR036322">
    <property type="entry name" value="WD40_repeat_dom_sf"/>
</dbReference>
<evidence type="ECO:0000256" key="2">
    <source>
        <dbReference type="SAM" id="MobiDB-lite"/>
    </source>
</evidence>
<dbReference type="InterPro" id="IPR015943">
    <property type="entry name" value="WD40/YVTN_repeat-like_dom_sf"/>
</dbReference>
<dbReference type="SUPFAM" id="SSF50978">
    <property type="entry name" value="WD40 repeat-like"/>
    <property type="match status" value="2"/>
</dbReference>
<dbReference type="Gramene" id="OE9A050447T3">
    <property type="protein sequence ID" value="OE9A050447C3"/>
    <property type="gene ID" value="OE9A050447"/>
</dbReference>
<evidence type="ECO:0000313" key="5">
    <source>
        <dbReference type="Proteomes" id="UP000594638"/>
    </source>
</evidence>
<dbReference type="EMBL" id="CACTIH010007420">
    <property type="protein sequence ID" value="CAA3013021.1"/>
    <property type="molecule type" value="Genomic_DNA"/>
</dbReference>
<feature type="compositionally biased region" description="Low complexity" evidence="2">
    <location>
        <begin position="2014"/>
        <end position="2028"/>
    </location>
</feature>
<dbReference type="Pfam" id="PF00400">
    <property type="entry name" value="WD40"/>
    <property type="match status" value="3"/>
</dbReference>
<feature type="region of interest" description="Disordered" evidence="2">
    <location>
        <begin position="2006"/>
        <end position="2031"/>
    </location>
</feature>
<name>A0A8S0U4V5_OLEEU</name>
<dbReference type="InterPro" id="IPR011047">
    <property type="entry name" value="Quinoprotein_ADH-like_sf"/>
</dbReference>
<proteinExistence type="predicted"/>
<keyword evidence="5" id="KW-1185">Reference proteome</keyword>
<dbReference type="PROSITE" id="PS50294">
    <property type="entry name" value="WD_REPEATS_REGION"/>
    <property type="match status" value="1"/>
</dbReference>
<dbReference type="FunFam" id="2.130.10.10:FF:001240">
    <property type="entry name" value="Transducin family protein / WD-40 repeat family protein"/>
    <property type="match status" value="1"/>
</dbReference>
<dbReference type="Gramene" id="OE9A050447T2">
    <property type="protein sequence ID" value="OE9A050447C2"/>
    <property type="gene ID" value="OE9A050447"/>
</dbReference>
<feature type="repeat" description="WD" evidence="1">
    <location>
        <begin position="2429"/>
        <end position="2470"/>
    </location>
</feature>
<gene>
    <name evidence="4" type="ORF">OLEA9_A050447</name>
</gene>
<sequence length="2535" mass="279638">MSAAPPPLDITAHLPLRLIKSETIPPAPNRPATGPEPAIDWLLEFVGYSWIAYGASSLLVISHFPNPLADTEKQIGSIFRQVIDLSGEGTCSVAAVSWSPATPSTGELAVASGNCIRLFSYISEDTSCSSFCWSQTATLVQSTEVETTKWTGSGDGIVSGGINVVLWRKKEISWEIAWKFKPKVPQVLVSASWSATGPSATASWSKLQVGDSSSPINDASKYVLVFQGDEYSKCIQVELCHPSPVTMIQWRPSTGKPLNRDARQSLRSVLLTCCVDGTVRLWSETDDGRIRRAGKDSCDQKAPRLFFVVIAVLEVNQTLNGSLGSNVFVSWATEVEGIIAIGKEARHYSRVDDVLNDNTGKCEWLVGFGPETVATFWAIHCIDDFAPVRFPRVTLWKRQELINLELEISQLVVDKVCIMRNQDSGPPVLCTLVQLLPSNSVACTQLYSLTSSSIGEDTANKCQTESLLSSCAKGILEVDGHTGKILQVAVHPYLVEVELAASLDTDGMLLFWSVSTFFSSNMGVPTLNPSWKLRGRNVVSDHYPKYTCLSWAPAILGEDRAILMGHADGIDCFIINTPKDEEQKIQIHKLITIPLTCQDQDRGPTRVCSIPLPSSCNEIYNSSSFLLVALWVDGFLALSWQITIHCYDLHGSCCDKHIQTFEREYVGKKYCVSVDPCSSVFPAPHKDDIVTSFAVVCPEDLILSEERTIISDNKMDSCYYPYHLVTGCIDGTLKLWRSVTSVPDQSLRSSTKWDLVGVLAVHQGPPTAISPSVCGRKVASASPAGQSSGSSILHIWECVHVHDAGSFIKEDELYLDGEVVGMHWFMMGNGQLLLGVCFQNELRIYAMKRCGGQDVLKSGKPLERNIWICIAASQTTSAICDFLWGPKGTILVVHLEYFSLFSQFLVLADEEFPADYCPRSLKDSLVICDGYSNKDVLTPVLNDSNNCDSKESSKIGGVHETQLPLKMKMRADFMPTENVESGIRKHSRDTIIRLWSVLEIAEKVGGSLPVFHPEALLINISSGNWKRAYVALRHLVKHLASSNMSEEQTKMSSDVISSVPLSDYLEGLLSSHSSNKLFQWSGDSASVTSSSELQNGLSQYTSNWGYDASNTSPLSRSEFSDFTEAIERLYESSSITKIEKMQALAIIDLLQEVSNPHSTSAYGSLDEPGRRFWVAVRFQQLYFVQQFGRLPLVKELDVSSELIGWAFHSDCQENLFSSLLSTEPAWEEMRSMGFGFWYTNITQLRQKMEQLARQQYMKNKDPKACTLLYIALNRLQVLTGLFKISKDEKDKPLVGFLSRNFQEEKNKAAALKNAYVLMGKHQLELAVAFFLLGGDASSAVTICAKNLGDEQLALVLCHLVEGYGGPLQHNLISKILLPSALSKGDSWLASVLEWVLGNYSQAFLRMFEVQMGYNPNMPVLSSCHACFLDPSIGQYCLILTTKTSMKNSIGEHNAAALCRWAALMNAMALGRCGLPLEALESFSSSFSVFGGSIQGSVMQSPNTELLMEMLKPFLNKCSSNWISDNVAFHIASRFKLDLAMHYMSNFLREHPSLAAINLAVSGVPLCYESENQDFKRLLEEFRNSLSATITYFQQRFSLISLHLINMMVLFLHHNGLEFIGYSILREYIAHLQPRENSNGFDKVLLYPFPPNLLLKATNEISSIFAKYVVASCINCSGLSYLNKNSKDTKGRFCSYLSWEFSNRRLIWSLRSLRAMLQLFSTSQRTDLMKRSSTVLCLFGYCIVFASAWLKRNARALVQIVKPFLTILSSEPASYEIKMEDLNKILVETVEMLGHDSSTIDLGAHVQMKGWMREERNEGSMFSVLEDERWQIMGASLWVHMSKFLEHQLNTLPEIIDDSCSSRSLVMSEPQDNNIQLQIGLVSTTLSKLLKVVCMHISLYQSQRFALYLIQRVDGCTGTVISGMQDGPSQQRAQDKDFTGGNDGASILNNGTELASEELRRICSNSKTIREAFVQENYNWLQIAQQKSSNGWSDAYISIMRECETEETSDKDRAGSPSSAAGSPLACLSPDDHPFRSTGENDVYHKKKAVPFHNPKEIYKRNGELLEALCINSIDQRQAALASNKKGIIFFDWEDGLPHRDKSEYIWGEADWPHDGWAGSESTPVPTCVSPGVGLGSKKGTHLGLGGATIGSGGLVRAGRDLTGGGAFGIPGYAGIGASGLGWGIQEEFDEFVDPPATMDSVRTTAFSTHPSRPFFLVGSSNTHVYLWEFGKDRATATYGVLPAANVPPPYALASVSAVRFDHCGQRFVTAALDGTVCTWQVEVGGMSNISPTESAACFNNYTSDVTYVTASGSIVAAAGYSSNGNNVVVWDTLAPSVTSQASIMCHEGGARSLSVFDNDIGSGSISPLIVTGGKGGDIGLHDFRYIATGRTKRHKHLDTGEHNIKGSSIVDMRNKTGDQNRNGMLWYIPKAHSGSVTRISTIPNTSFFLTGSKDGDVKLWDAKTAKLVFHWPRLHEKHTFLQPSSRGFGGVVRAAVTDIQVVSHGFLTCGGDGFVKFVKFQDTPVVKTNYDQFLV</sequence>
<keyword evidence="1" id="KW-0853">WD repeat</keyword>
<evidence type="ECO:0000259" key="3">
    <source>
        <dbReference type="Pfam" id="PF12234"/>
    </source>
</evidence>